<evidence type="ECO:0000313" key="1">
    <source>
        <dbReference type="EMBL" id="GBP58332.1"/>
    </source>
</evidence>
<sequence>MNFEPRVRYERPQQTQSRLFELCASRFRAAESDPSFELMQAKTRVWRVHASHGIQNMHENSIRGLQTVHVLFEAFAQSLAFCHKDPFDNGYYETIKRFCGGEEPAGGAGVPGEWRTRVSARVCCASYRDAIFISLSAICFCWNRAWKNECGGRQRDNDLVIVARIHRNSTGGLPSTFCPLSSLDAPSTGST</sequence>
<proteinExistence type="predicted"/>
<accession>A0A4C1X622</accession>
<organism evidence="1 2">
    <name type="scientific">Eumeta variegata</name>
    <name type="common">Bagworm moth</name>
    <name type="synonym">Eumeta japonica</name>
    <dbReference type="NCBI Taxonomy" id="151549"/>
    <lineage>
        <taxon>Eukaryota</taxon>
        <taxon>Metazoa</taxon>
        <taxon>Ecdysozoa</taxon>
        <taxon>Arthropoda</taxon>
        <taxon>Hexapoda</taxon>
        <taxon>Insecta</taxon>
        <taxon>Pterygota</taxon>
        <taxon>Neoptera</taxon>
        <taxon>Endopterygota</taxon>
        <taxon>Lepidoptera</taxon>
        <taxon>Glossata</taxon>
        <taxon>Ditrysia</taxon>
        <taxon>Tineoidea</taxon>
        <taxon>Psychidae</taxon>
        <taxon>Oiketicinae</taxon>
        <taxon>Eumeta</taxon>
    </lineage>
</organism>
<comment type="caution">
    <text evidence="1">The sequence shown here is derived from an EMBL/GenBank/DDBJ whole genome shotgun (WGS) entry which is preliminary data.</text>
</comment>
<protein>
    <submittedName>
        <fullName evidence="1">Uncharacterized protein</fullName>
    </submittedName>
</protein>
<dbReference type="EMBL" id="BGZK01000733">
    <property type="protein sequence ID" value="GBP58332.1"/>
    <property type="molecule type" value="Genomic_DNA"/>
</dbReference>
<reference evidence="1 2" key="1">
    <citation type="journal article" date="2019" name="Commun. Biol.">
        <title>The bagworm genome reveals a unique fibroin gene that provides high tensile strength.</title>
        <authorList>
            <person name="Kono N."/>
            <person name="Nakamura H."/>
            <person name="Ohtoshi R."/>
            <person name="Tomita M."/>
            <person name="Numata K."/>
            <person name="Arakawa K."/>
        </authorList>
    </citation>
    <scope>NUCLEOTIDE SEQUENCE [LARGE SCALE GENOMIC DNA]</scope>
</reference>
<dbReference type="Proteomes" id="UP000299102">
    <property type="component" value="Unassembled WGS sequence"/>
</dbReference>
<dbReference type="AlphaFoldDB" id="A0A4C1X622"/>
<keyword evidence="2" id="KW-1185">Reference proteome</keyword>
<evidence type="ECO:0000313" key="2">
    <source>
        <dbReference type="Proteomes" id="UP000299102"/>
    </source>
</evidence>
<name>A0A4C1X622_EUMVA</name>
<gene>
    <name evidence="1" type="ORF">EVAR_40897_1</name>
</gene>